<evidence type="ECO:0000313" key="2">
    <source>
        <dbReference type="EMBL" id="ELU37273.1"/>
    </source>
</evidence>
<proteinExistence type="predicted"/>
<dbReference type="OrthoDB" id="3257778at2759"/>
<sequence>MKASPIRRGAPEVSPQSDRNSLGALSESFPQERGSWSPKGYLDINIRPLMKQNNLDAWLKFYHHELVAMATTANQSVSPSSLKIHQLRLSIKAGSPSAALVSITIYASYMKEHQSIAMRYNGSDSADYEPFRDYRMAAIIASRCMVQASGADKDSMTYGFIAGMLVRSSISSNGANTHTLVATHTATGHTWRLEDFKDKKLNCLTVNVEELASGTQPISRNIITWKGVRRRRGMRSIRVETRLQLQKAYGSLPSRRLVEPCPQMLGPNSNNTIPSSPGNSEYSSTRRIAVCIQHIGNIPMQSAGFGSKGIESNTTNNPVNVYLIAPAPTCSQDIRRTLPNTSTIDWYITYQCPGSVTGGGGISGRENKCYIAGYHYSIEIQGTNWTLDGFSMREDRLPSIWLANSDPIKEMLTPYLSMPMKPELGWHTVFETHFAQRKFIVSSPLWDAIMGADPAYDTTLFFPECKEAAKKEPNQSSNFTNKVTGVVQSPQYLDASPETPRDLLKPGLRGPSDLCDVVEEYRVTSSFDILASIGGLLALLQGIHMFIFGRPLFWGMFGKCHLKKRGSITHNTTSGAKIISPFGFIGQFATKGFKKRLYEKYYTSSQPGSEVPLAPNCGQTQIHLDMTQFLLDYVVDMGPASAPNQEDVILSESDTEDREVVDNAQVRYTTDVELGISTETCRTI</sequence>
<organism evidence="2 3">
    <name type="scientific">Thanatephorus cucumeris (strain AG1-IA)</name>
    <name type="common">Rice sheath blight fungus</name>
    <name type="synonym">Rhizoctonia solani</name>
    <dbReference type="NCBI Taxonomy" id="983506"/>
    <lineage>
        <taxon>Eukaryota</taxon>
        <taxon>Fungi</taxon>
        <taxon>Dikarya</taxon>
        <taxon>Basidiomycota</taxon>
        <taxon>Agaricomycotina</taxon>
        <taxon>Agaricomycetes</taxon>
        <taxon>Cantharellales</taxon>
        <taxon>Ceratobasidiaceae</taxon>
        <taxon>Rhizoctonia</taxon>
        <taxon>Rhizoctonia solani AG-1</taxon>
    </lineage>
</organism>
<keyword evidence="3" id="KW-1185">Reference proteome</keyword>
<evidence type="ECO:0000313" key="3">
    <source>
        <dbReference type="Proteomes" id="UP000011668"/>
    </source>
</evidence>
<dbReference type="AlphaFoldDB" id="L8WKG0"/>
<protein>
    <submittedName>
        <fullName evidence="2">Uncharacterized protein</fullName>
    </submittedName>
</protein>
<dbReference type="EMBL" id="AFRT01002762">
    <property type="protein sequence ID" value="ELU37273.1"/>
    <property type="molecule type" value="Genomic_DNA"/>
</dbReference>
<feature type="region of interest" description="Disordered" evidence="1">
    <location>
        <begin position="1"/>
        <end position="35"/>
    </location>
</feature>
<name>L8WKG0_THACA</name>
<accession>L8WKG0</accession>
<reference evidence="2 3" key="1">
    <citation type="journal article" date="2013" name="Nat. Commun.">
        <title>The evolution and pathogenic mechanisms of the rice sheath blight pathogen.</title>
        <authorList>
            <person name="Zheng A."/>
            <person name="Lin R."/>
            <person name="Xu L."/>
            <person name="Qin P."/>
            <person name="Tang C."/>
            <person name="Ai P."/>
            <person name="Zhang D."/>
            <person name="Liu Y."/>
            <person name="Sun Z."/>
            <person name="Feng H."/>
            <person name="Wang Y."/>
            <person name="Chen Y."/>
            <person name="Liang X."/>
            <person name="Fu R."/>
            <person name="Li Q."/>
            <person name="Zhang J."/>
            <person name="Yu X."/>
            <person name="Xie Z."/>
            <person name="Ding L."/>
            <person name="Guan P."/>
            <person name="Tang J."/>
            <person name="Liang Y."/>
            <person name="Wang S."/>
            <person name="Deng Q."/>
            <person name="Li S."/>
            <person name="Zhu J."/>
            <person name="Wang L."/>
            <person name="Liu H."/>
            <person name="Li P."/>
        </authorList>
    </citation>
    <scope>NUCLEOTIDE SEQUENCE [LARGE SCALE GENOMIC DNA]</scope>
    <source>
        <strain evidence="3">AG-1 IA</strain>
    </source>
</reference>
<evidence type="ECO:0000256" key="1">
    <source>
        <dbReference type="SAM" id="MobiDB-lite"/>
    </source>
</evidence>
<dbReference type="HOGENOM" id="CLU_402348_0_0_1"/>
<dbReference type="Proteomes" id="UP000011668">
    <property type="component" value="Unassembled WGS sequence"/>
</dbReference>
<gene>
    <name evidence="2" type="ORF">AG1IA_08698</name>
</gene>
<comment type="caution">
    <text evidence="2">The sequence shown here is derived from an EMBL/GenBank/DDBJ whole genome shotgun (WGS) entry which is preliminary data.</text>
</comment>